<evidence type="ECO:0000313" key="2">
    <source>
        <dbReference type="Proteomes" id="UP001138997"/>
    </source>
</evidence>
<dbReference type="PROSITE" id="PS51257">
    <property type="entry name" value="PROKAR_LIPOPROTEIN"/>
    <property type="match status" value="1"/>
</dbReference>
<proteinExistence type="predicted"/>
<organism evidence="1 2">
    <name type="scientific">Kineosporia babensis</name>
    <dbReference type="NCBI Taxonomy" id="499548"/>
    <lineage>
        <taxon>Bacteria</taxon>
        <taxon>Bacillati</taxon>
        <taxon>Actinomycetota</taxon>
        <taxon>Actinomycetes</taxon>
        <taxon>Kineosporiales</taxon>
        <taxon>Kineosporiaceae</taxon>
        <taxon>Kineosporia</taxon>
    </lineage>
</organism>
<evidence type="ECO:0008006" key="3">
    <source>
        <dbReference type="Google" id="ProtNLM"/>
    </source>
</evidence>
<sequence>MRSVGTKRPLAVRSLVALPLAALLLAGCGESGDSAADRINQLNDTANELNESAQDLESAADNLPNLDDAEQALEEAAASVGERGQAELACTAVETVVNTSEGGDTEAAATQLATTVATIFNTVGQDEEEAGSFDLDAVLQEECPQVHEDALRVSEKDSLNQLYRN</sequence>
<protein>
    <recommendedName>
        <fullName evidence="3">Lipoprotein</fullName>
    </recommendedName>
</protein>
<dbReference type="Proteomes" id="UP001138997">
    <property type="component" value="Unassembled WGS sequence"/>
</dbReference>
<accession>A0A9X1NG46</accession>
<gene>
    <name evidence="1" type="ORF">LR394_18740</name>
</gene>
<dbReference type="AlphaFoldDB" id="A0A9X1NG46"/>
<name>A0A9X1NG46_9ACTN</name>
<evidence type="ECO:0000313" key="1">
    <source>
        <dbReference type="EMBL" id="MCD5312949.1"/>
    </source>
</evidence>
<reference evidence="1" key="1">
    <citation type="submission" date="2021-11" db="EMBL/GenBank/DDBJ databases">
        <title>Streptomyces corallinus and Kineosporia corallina sp. nov., two new coral-derived marine actinobacteria.</title>
        <authorList>
            <person name="Buangrab K."/>
            <person name="Sutthacheep M."/>
            <person name="Yeemin T."/>
            <person name="Harunari E."/>
            <person name="Igarashi Y."/>
            <person name="Sripreechasak P."/>
            <person name="Kanchanasin P."/>
            <person name="Tanasupawat S."/>
            <person name="Phongsopitanun W."/>
        </authorList>
    </citation>
    <scope>NUCLEOTIDE SEQUENCE</scope>
    <source>
        <strain evidence="1">JCM 31032</strain>
    </source>
</reference>
<dbReference type="RefSeq" id="WP_231443682.1">
    <property type="nucleotide sequence ID" value="NZ_JAJOMB010000009.1"/>
</dbReference>
<keyword evidence="2" id="KW-1185">Reference proteome</keyword>
<comment type="caution">
    <text evidence="1">The sequence shown here is derived from an EMBL/GenBank/DDBJ whole genome shotgun (WGS) entry which is preliminary data.</text>
</comment>
<dbReference type="EMBL" id="JAJOMB010000009">
    <property type="protein sequence ID" value="MCD5312949.1"/>
    <property type="molecule type" value="Genomic_DNA"/>
</dbReference>